<dbReference type="Proteomes" id="UP000196138">
    <property type="component" value="Chromosome"/>
</dbReference>
<dbReference type="NCBIfam" id="NF006550">
    <property type="entry name" value="PRK09047.1"/>
    <property type="match status" value="1"/>
</dbReference>
<dbReference type="Pfam" id="PF08281">
    <property type="entry name" value="Sigma70_r4_2"/>
    <property type="match status" value="1"/>
</dbReference>
<dbReference type="InterPro" id="IPR036388">
    <property type="entry name" value="WH-like_DNA-bd_sf"/>
</dbReference>
<feature type="domain" description="RNA polymerase sigma factor 70 region 4 type 2" evidence="5">
    <location>
        <begin position="126"/>
        <end position="173"/>
    </location>
</feature>
<evidence type="ECO:0000313" key="6">
    <source>
        <dbReference type="EMBL" id="ARU05429.1"/>
    </source>
</evidence>
<keyword evidence="4" id="KW-0804">Transcription</keyword>
<evidence type="ECO:0000256" key="3">
    <source>
        <dbReference type="ARBA" id="ARBA00023082"/>
    </source>
</evidence>
<dbReference type="InterPro" id="IPR039425">
    <property type="entry name" value="RNA_pol_sigma-70-like"/>
</dbReference>
<organism evidence="6 7">
    <name type="scientific">Comamonas serinivorans</name>
    <dbReference type="NCBI Taxonomy" id="1082851"/>
    <lineage>
        <taxon>Bacteria</taxon>
        <taxon>Pseudomonadati</taxon>
        <taxon>Pseudomonadota</taxon>
        <taxon>Betaproteobacteria</taxon>
        <taxon>Burkholderiales</taxon>
        <taxon>Comamonadaceae</taxon>
        <taxon>Comamonas</taxon>
    </lineage>
</organism>
<dbReference type="KEGG" id="cser:CCO03_12685"/>
<dbReference type="OrthoDB" id="9783733at2"/>
<evidence type="ECO:0000256" key="2">
    <source>
        <dbReference type="ARBA" id="ARBA00023015"/>
    </source>
</evidence>
<keyword evidence="2" id="KW-0805">Transcription regulation</keyword>
<dbReference type="SUPFAM" id="SSF88659">
    <property type="entry name" value="Sigma3 and sigma4 domains of RNA polymerase sigma factors"/>
    <property type="match status" value="1"/>
</dbReference>
<dbReference type="Gene3D" id="1.10.10.10">
    <property type="entry name" value="Winged helix-like DNA-binding domain superfamily/Winged helix DNA-binding domain"/>
    <property type="match status" value="1"/>
</dbReference>
<dbReference type="Gene3D" id="1.10.1740.10">
    <property type="match status" value="1"/>
</dbReference>
<dbReference type="GO" id="GO:0016987">
    <property type="term" value="F:sigma factor activity"/>
    <property type="evidence" value="ECO:0007669"/>
    <property type="project" value="UniProtKB-KW"/>
</dbReference>
<protein>
    <submittedName>
        <fullName evidence="6">RNA polymerase sigma factor</fullName>
    </submittedName>
</protein>
<dbReference type="CDD" id="cd06171">
    <property type="entry name" value="Sigma70_r4"/>
    <property type="match status" value="1"/>
</dbReference>
<proteinExistence type="inferred from homology"/>
<evidence type="ECO:0000259" key="5">
    <source>
        <dbReference type="Pfam" id="PF08281"/>
    </source>
</evidence>
<dbReference type="InterPro" id="IPR013324">
    <property type="entry name" value="RNA_pol_sigma_r3/r4-like"/>
</dbReference>
<dbReference type="InterPro" id="IPR013325">
    <property type="entry name" value="RNA_pol_sigma_r2"/>
</dbReference>
<reference evidence="6 7" key="1">
    <citation type="submission" date="2017-05" db="EMBL/GenBank/DDBJ databases">
        <authorList>
            <person name="Song R."/>
            <person name="Chenine A.L."/>
            <person name="Ruprecht R.M."/>
        </authorList>
    </citation>
    <scope>NUCLEOTIDE SEQUENCE [LARGE SCALE GENOMIC DNA]</scope>
    <source>
        <strain evidence="6 7">DSM 26136</strain>
    </source>
</reference>
<dbReference type="GO" id="GO:0006352">
    <property type="term" value="P:DNA-templated transcription initiation"/>
    <property type="evidence" value="ECO:0007669"/>
    <property type="project" value="InterPro"/>
</dbReference>
<dbReference type="AlphaFoldDB" id="A0A1Y0EQ50"/>
<dbReference type="RefSeq" id="WP_087281585.1">
    <property type="nucleotide sequence ID" value="NZ_CP021455.1"/>
</dbReference>
<dbReference type="InterPro" id="IPR013249">
    <property type="entry name" value="RNA_pol_sigma70_r4_t2"/>
</dbReference>
<dbReference type="PANTHER" id="PTHR43133">
    <property type="entry name" value="RNA POLYMERASE ECF-TYPE SIGMA FACTO"/>
    <property type="match status" value="1"/>
</dbReference>
<dbReference type="EMBL" id="CP021455">
    <property type="protein sequence ID" value="ARU05429.1"/>
    <property type="molecule type" value="Genomic_DNA"/>
</dbReference>
<name>A0A1Y0EQ50_9BURK</name>
<comment type="similarity">
    <text evidence="1">Belongs to the sigma-70 factor family. ECF subfamily.</text>
</comment>
<accession>A0A1Y0EQ50</accession>
<evidence type="ECO:0000313" key="7">
    <source>
        <dbReference type="Proteomes" id="UP000196138"/>
    </source>
</evidence>
<keyword evidence="3" id="KW-0731">Sigma factor</keyword>
<gene>
    <name evidence="6" type="ORF">CCO03_12685</name>
</gene>
<sequence>MATEQELSDFLKDVELRAFKRAAYHLRDDDAALDVVQDAMIKLARQYADRPVTEFPMLFQRILSTTMLDWFRRRKVHTALFSNAADMRSDEDTGFDVLEALITSQASGQVESAEHAVERNETLAVIEEEIQGLPARQREAFLLRYWEEMDVAETAQVMGCSEGSVKTHCSRAVHALAKALNARGLRL</sequence>
<dbReference type="GO" id="GO:0003677">
    <property type="term" value="F:DNA binding"/>
    <property type="evidence" value="ECO:0007669"/>
    <property type="project" value="InterPro"/>
</dbReference>
<evidence type="ECO:0000256" key="1">
    <source>
        <dbReference type="ARBA" id="ARBA00010641"/>
    </source>
</evidence>
<dbReference type="InterPro" id="IPR014284">
    <property type="entry name" value="RNA_pol_sigma-70_dom"/>
</dbReference>
<keyword evidence="7" id="KW-1185">Reference proteome</keyword>
<dbReference type="SUPFAM" id="SSF88946">
    <property type="entry name" value="Sigma2 domain of RNA polymerase sigma factors"/>
    <property type="match status" value="1"/>
</dbReference>
<dbReference type="PANTHER" id="PTHR43133:SF64">
    <property type="entry name" value="ECF SIGMA FACTOR"/>
    <property type="match status" value="1"/>
</dbReference>
<evidence type="ECO:0000256" key="4">
    <source>
        <dbReference type="ARBA" id="ARBA00023163"/>
    </source>
</evidence>
<dbReference type="NCBIfam" id="TIGR02937">
    <property type="entry name" value="sigma70-ECF"/>
    <property type="match status" value="1"/>
</dbReference>